<dbReference type="Proteomes" id="UP000789570">
    <property type="component" value="Unassembled WGS sequence"/>
</dbReference>
<accession>A0A9N9BCV8</accession>
<keyword evidence="2" id="KW-1185">Reference proteome</keyword>
<proteinExistence type="predicted"/>
<dbReference type="AlphaFoldDB" id="A0A9N9BCV8"/>
<evidence type="ECO:0000313" key="1">
    <source>
        <dbReference type="EMBL" id="CAG8563587.1"/>
    </source>
</evidence>
<reference evidence="1" key="1">
    <citation type="submission" date="2021-06" db="EMBL/GenBank/DDBJ databases">
        <authorList>
            <person name="Kallberg Y."/>
            <person name="Tangrot J."/>
            <person name="Rosling A."/>
        </authorList>
    </citation>
    <scope>NUCLEOTIDE SEQUENCE</scope>
    <source>
        <strain evidence="1">UK204</strain>
    </source>
</reference>
<evidence type="ECO:0000313" key="2">
    <source>
        <dbReference type="Proteomes" id="UP000789570"/>
    </source>
</evidence>
<gene>
    <name evidence="1" type="ORF">FCALED_LOCUS6733</name>
</gene>
<name>A0A9N9BCV8_9GLOM</name>
<comment type="caution">
    <text evidence="1">The sequence shown here is derived from an EMBL/GenBank/DDBJ whole genome shotgun (WGS) entry which is preliminary data.</text>
</comment>
<sequence length="67" mass="7656">MGGDCQKCYSIIGKPVLSNIWDHYRVDKLHLQHSILNLKKNLPLNMIISPLKDEVKDVENGNDLQVI</sequence>
<protein>
    <submittedName>
        <fullName evidence="1">4843_t:CDS:1</fullName>
    </submittedName>
</protein>
<organism evidence="1 2">
    <name type="scientific">Funneliformis caledonium</name>
    <dbReference type="NCBI Taxonomy" id="1117310"/>
    <lineage>
        <taxon>Eukaryota</taxon>
        <taxon>Fungi</taxon>
        <taxon>Fungi incertae sedis</taxon>
        <taxon>Mucoromycota</taxon>
        <taxon>Glomeromycotina</taxon>
        <taxon>Glomeromycetes</taxon>
        <taxon>Glomerales</taxon>
        <taxon>Glomeraceae</taxon>
        <taxon>Funneliformis</taxon>
    </lineage>
</organism>
<dbReference type="EMBL" id="CAJVPQ010001654">
    <property type="protein sequence ID" value="CAG8563587.1"/>
    <property type="molecule type" value="Genomic_DNA"/>
</dbReference>